<evidence type="ECO:0000313" key="1">
    <source>
        <dbReference type="EMBL" id="JAD45488.1"/>
    </source>
</evidence>
<reference evidence="1" key="1">
    <citation type="submission" date="2014-09" db="EMBL/GenBank/DDBJ databases">
        <authorList>
            <person name="Magalhaes I.L.F."/>
            <person name="Oliveira U."/>
            <person name="Santos F.R."/>
            <person name="Vidigal T.H.D.A."/>
            <person name="Brescovit A.D."/>
            <person name="Santos A.J."/>
        </authorList>
    </citation>
    <scope>NUCLEOTIDE SEQUENCE</scope>
    <source>
        <tissue evidence="1">Shoot tissue taken approximately 20 cm above the soil surface</tissue>
    </source>
</reference>
<dbReference type="AlphaFoldDB" id="A0A0A9A6B6"/>
<sequence>MCSLQVFETVLLKTWQSVRPESHCFMQCA</sequence>
<dbReference type="EMBL" id="GBRH01252407">
    <property type="protein sequence ID" value="JAD45488.1"/>
    <property type="molecule type" value="Transcribed_RNA"/>
</dbReference>
<name>A0A0A9A6B6_ARUDO</name>
<accession>A0A0A9A6B6</accession>
<organism evidence="1">
    <name type="scientific">Arundo donax</name>
    <name type="common">Giant reed</name>
    <name type="synonym">Donax arundinaceus</name>
    <dbReference type="NCBI Taxonomy" id="35708"/>
    <lineage>
        <taxon>Eukaryota</taxon>
        <taxon>Viridiplantae</taxon>
        <taxon>Streptophyta</taxon>
        <taxon>Embryophyta</taxon>
        <taxon>Tracheophyta</taxon>
        <taxon>Spermatophyta</taxon>
        <taxon>Magnoliopsida</taxon>
        <taxon>Liliopsida</taxon>
        <taxon>Poales</taxon>
        <taxon>Poaceae</taxon>
        <taxon>PACMAD clade</taxon>
        <taxon>Arundinoideae</taxon>
        <taxon>Arundineae</taxon>
        <taxon>Arundo</taxon>
    </lineage>
</organism>
<reference evidence="1" key="2">
    <citation type="journal article" date="2015" name="Data Brief">
        <title>Shoot transcriptome of the giant reed, Arundo donax.</title>
        <authorList>
            <person name="Barrero R.A."/>
            <person name="Guerrero F.D."/>
            <person name="Moolhuijzen P."/>
            <person name="Goolsby J.A."/>
            <person name="Tidwell J."/>
            <person name="Bellgard S.E."/>
            <person name="Bellgard M.I."/>
        </authorList>
    </citation>
    <scope>NUCLEOTIDE SEQUENCE</scope>
    <source>
        <tissue evidence="1">Shoot tissue taken approximately 20 cm above the soil surface</tissue>
    </source>
</reference>
<proteinExistence type="predicted"/>
<protein>
    <submittedName>
        <fullName evidence="1">Uncharacterized protein</fullName>
    </submittedName>
</protein>